<evidence type="ECO:0000256" key="3">
    <source>
        <dbReference type="ARBA" id="ARBA00022989"/>
    </source>
</evidence>
<evidence type="ECO:0000256" key="1">
    <source>
        <dbReference type="ARBA" id="ARBA00004141"/>
    </source>
</evidence>
<evidence type="ECO:0000313" key="6">
    <source>
        <dbReference type="Proteomes" id="UP000306409"/>
    </source>
</evidence>
<keyword evidence="6" id="KW-1185">Reference proteome</keyword>
<keyword evidence="3" id="KW-1133">Transmembrane helix</keyword>
<dbReference type="AlphaFoldDB" id="A0A4U7JFV7"/>
<dbReference type="InterPro" id="IPR003825">
    <property type="entry name" value="Colicin-V_CvpA"/>
</dbReference>
<dbReference type="KEGG" id="rher:EHE19_017345"/>
<dbReference type="GO" id="GO:0016020">
    <property type="term" value="C:membrane"/>
    <property type="evidence" value="ECO:0007669"/>
    <property type="project" value="UniProtKB-SubCell"/>
</dbReference>
<protein>
    <submittedName>
        <fullName evidence="5">CvpA family protein</fullName>
    </submittedName>
</protein>
<dbReference type="Pfam" id="PF02674">
    <property type="entry name" value="Colicin_V"/>
    <property type="match status" value="2"/>
</dbReference>
<sequence>MNWTDIAVFAIIAAFMVYGLKNGFLYSVFRLISYVMSVIFAIKFYPIISNILQKTVLYENIKKAVIDGITKRQMGNSTVPNEDSAQAIIDGLKLPGFIKDSINEKVLGQDIFGFQKIIDAIGSEIAMLVVNILSVILIYLIIRFALIFIRVIIKTISKLPVFKQLDKTGGIVLGAIEGILVVYVLCAVLILFSAFPKFEPTIESIEDSKFANYFYQNNFIVSWISPEEELNLSSPDVAKSN</sequence>
<evidence type="ECO:0000313" key="5">
    <source>
        <dbReference type="EMBL" id="QNU66592.1"/>
    </source>
</evidence>
<dbReference type="Proteomes" id="UP000306409">
    <property type="component" value="Chromosome"/>
</dbReference>
<dbReference type="PANTHER" id="PTHR37306:SF1">
    <property type="entry name" value="COLICIN V PRODUCTION PROTEIN"/>
    <property type="match status" value="1"/>
</dbReference>
<organism evidence="5 6">
    <name type="scientific">Ruminiclostridium herbifermentans</name>
    <dbReference type="NCBI Taxonomy" id="2488810"/>
    <lineage>
        <taxon>Bacteria</taxon>
        <taxon>Bacillati</taxon>
        <taxon>Bacillota</taxon>
        <taxon>Clostridia</taxon>
        <taxon>Eubacteriales</taxon>
        <taxon>Oscillospiraceae</taxon>
        <taxon>Ruminiclostridium</taxon>
    </lineage>
</organism>
<name>A0A4U7JFV7_9FIRM</name>
<evidence type="ECO:0000256" key="2">
    <source>
        <dbReference type="ARBA" id="ARBA00022692"/>
    </source>
</evidence>
<accession>A0A4U7JFV7</accession>
<dbReference type="PANTHER" id="PTHR37306">
    <property type="entry name" value="COLICIN V PRODUCTION PROTEIN"/>
    <property type="match status" value="1"/>
</dbReference>
<dbReference type="GO" id="GO:0009403">
    <property type="term" value="P:toxin biosynthetic process"/>
    <property type="evidence" value="ECO:0007669"/>
    <property type="project" value="InterPro"/>
</dbReference>
<reference evidence="5 6" key="1">
    <citation type="submission" date="2020-09" db="EMBL/GenBank/DDBJ databases">
        <title>Characterization and genome sequencing of Ruminiclostridium sp. nov. MA18.</title>
        <authorList>
            <person name="Rettenmaier R."/>
            <person name="Kowollik M.-L."/>
            <person name="Liebl W."/>
            <person name="Zverlov V."/>
        </authorList>
    </citation>
    <scope>NUCLEOTIDE SEQUENCE [LARGE SCALE GENOMIC DNA]</scope>
    <source>
        <strain evidence="5 6">MA18</strain>
    </source>
</reference>
<dbReference type="OrthoDB" id="2086606at2"/>
<dbReference type="RefSeq" id="WP_137697359.1">
    <property type="nucleotide sequence ID" value="NZ_CP061336.1"/>
</dbReference>
<keyword evidence="4" id="KW-0472">Membrane</keyword>
<comment type="subcellular location">
    <subcellularLocation>
        <location evidence="1">Membrane</location>
        <topology evidence="1">Multi-pass membrane protein</topology>
    </subcellularLocation>
</comment>
<gene>
    <name evidence="5" type="ORF">EHE19_017345</name>
</gene>
<proteinExistence type="predicted"/>
<dbReference type="EMBL" id="CP061336">
    <property type="protein sequence ID" value="QNU66592.1"/>
    <property type="molecule type" value="Genomic_DNA"/>
</dbReference>
<evidence type="ECO:0000256" key="4">
    <source>
        <dbReference type="ARBA" id="ARBA00023136"/>
    </source>
</evidence>
<keyword evidence="2" id="KW-0812">Transmembrane</keyword>